<evidence type="ECO:0000256" key="7">
    <source>
        <dbReference type="ARBA" id="ARBA00022695"/>
    </source>
</evidence>
<dbReference type="Gene3D" id="1.10.10.1600">
    <property type="entry name" value="Bacterial DNA polymerase III alpha subunit, thumb domain"/>
    <property type="match status" value="1"/>
</dbReference>
<protein>
    <recommendedName>
        <fullName evidence="4">DNA polymerase III subunit alpha</fullName>
        <ecNumber evidence="3">2.7.7.7</ecNumber>
    </recommendedName>
</protein>
<dbReference type="PANTHER" id="PTHR32294:SF0">
    <property type="entry name" value="DNA POLYMERASE III SUBUNIT ALPHA"/>
    <property type="match status" value="1"/>
</dbReference>
<dbReference type="eggNOG" id="COG0587">
    <property type="taxonomic scope" value="Bacteria"/>
</dbReference>
<dbReference type="Pfam" id="PF01336">
    <property type="entry name" value="tRNA_anti-codon"/>
    <property type="match status" value="1"/>
</dbReference>
<evidence type="ECO:0000256" key="10">
    <source>
        <dbReference type="ARBA" id="ARBA00025611"/>
    </source>
</evidence>
<dbReference type="GO" id="GO:0008408">
    <property type="term" value="F:3'-5' exonuclease activity"/>
    <property type="evidence" value="ECO:0007669"/>
    <property type="project" value="InterPro"/>
</dbReference>
<keyword evidence="6" id="KW-0808">Transferase</keyword>
<evidence type="ECO:0000256" key="4">
    <source>
        <dbReference type="ARBA" id="ARBA00019114"/>
    </source>
</evidence>
<dbReference type="SUPFAM" id="SSF160975">
    <property type="entry name" value="AF1531-like"/>
    <property type="match status" value="1"/>
</dbReference>
<evidence type="ECO:0000256" key="11">
    <source>
        <dbReference type="ARBA" id="ARBA00026073"/>
    </source>
</evidence>
<dbReference type="SUPFAM" id="SSF89550">
    <property type="entry name" value="PHP domain-like"/>
    <property type="match status" value="1"/>
</dbReference>
<dbReference type="GO" id="GO:0003887">
    <property type="term" value="F:DNA-directed DNA polymerase activity"/>
    <property type="evidence" value="ECO:0007669"/>
    <property type="project" value="UniProtKB-KW"/>
</dbReference>
<evidence type="ECO:0000256" key="13">
    <source>
        <dbReference type="SAM" id="MobiDB-lite"/>
    </source>
</evidence>
<dbReference type="AlphaFoldDB" id="C6XJW1"/>
<keyword evidence="16" id="KW-1185">Reference proteome</keyword>
<dbReference type="KEGG" id="hba:Hbal_1718"/>
<dbReference type="InterPro" id="IPR004805">
    <property type="entry name" value="DnaE2/DnaE/PolC"/>
</dbReference>
<organism evidence="15 16">
    <name type="scientific">Hirschia baltica (strain ATCC 49814 / DSM 5838 / IFAM 1418)</name>
    <dbReference type="NCBI Taxonomy" id="582402"/>
    <lineage>
        <taxon>Bacteria</taxon>
        <taxon>Pseudomonadati</taxon>
        <taxon>Pseudomonadota</taxon>
        <taxon>Alphaproteobacteria</taxon>
        <taxon>Hyphomonadales</taxon>
        <taxon>Hyphomonadaceae</taxon>
        <taxon>Hirschia</taxon>
    </lineage>
</organism>
<reference evidence="16" key="1">
    <citation type="journal article" date="2011" name="J. Bacteriol.">
        <title>Genome sequences of eight morphologically diverse alphaproteobacteria.</title>
        <authorList>
            <consortium name="US DOE Joint Genome Institute"/>
            <person name="Brown P.J."/>
            <person name="Kysela D.T."/>
            <person name="Buechlein A."/>
            <person name="Hemmerich C."/>
            <person name="Brun Y.V."/>
        </authorList>
    </citation>
    <scope>NUCLEOTIDE SEQUENCE [LARGE SCALE GENOMIC DNA]</scope>
    <source>
        <strain evidence="16">ATCC 49814 / DSM 5838 / IFAM 1418</strain>
    </source>
</reference>
<dbReference type="Pfam" id="PF17657">
    <property type="entry name" value="DNA_pol3_finger"/>
    <property type="match status" value="1"/>
</dbReference>
<dbReference type="EC" id="2.7.7.7" evidence="3"/>
<dbReference type="InterPro" id="IPR049821">
    <property type="entry name" value="PolIIIA_DnaE1_PHP"/>
</dbReference>
<keyword evidence="8" id="KW-0235">DNA replication</keyword>
<dbReference type="SMART" id="SM00481">
    <property type="entry name" value="POLIIIAc"/>
    <property type="match status" value="1"/>
</dbReference>
<feature type="domain" description="Polymerase/histidinol phosphatase N-terminal" evidence="14">
    <location>
        <begin position="16"/>
        <end position="83"/>
    </location>
</feature>
<dbReference type="NCBIfam" id="NF004226">
    <property type="entry name" value="PRK05673.1"/>
    <property type="match status" value="1"/>
</dbReference>
<keyword evidence="5" id="KW-0963">Cytoplasm</keyword>
<evidence type="ECO:0000256" key="2">
    <source>
        <dbReference type="ARBA" id="ARBA00009496"/>
    </source>
</evidence>
<dbReference type="InterPro" id="IPR004013">
    <property type="entry name" value="PHP_dom"/>
</dbReference>
<feature type="region of interest" description="Disordered" evidence="13">
    <location>
        <begin position="901"/>
        <end position="929"/>
    </location>
</feature>
<keyword evidence="9" id="KW-0239">DNA-directed DNA polymerase</keyword>
<sequence length="1145" mass="128447">MSETTKIASLDKPRFVHLRVRSALSLLGSMITIKKLCKWTFENGFPAVAITDDNNMFGALELSETLAPMGVQPIIAITLHIYDRINPAAEPTELALFAQNEAGYKNMMILTTKGFLESPSGGTGVYLDDVLEHSEGLICTTGGGNGEVTQLCAAGDEEGAREYLLKLNEAFPNRLYVELQRHGRLTEDKAEELLVDLAYELDLPLVATNEARFIKRAQHKAHDALLCIAGSTYVSVQDRPKASPEQYMKTEEEMINLFSDLPEAIENTCEIARRCSYRPAWRKPILPNFTGDDGDEGEELDRQAREGLKMRLSSGILYEEEQVYWDRLDFELNIIRQMGFPGYFLIVSDFIKWAKEHDIPVGPGRGSGAGSLVAWVLTITDLDPLRFGLLFERFLNPERVSMPDFDVDFCQDRRHEVIEYTKRKYGADRVAMIITYGTLQAKAVIRDVGRVHQLPFGQVDKLSKLIPFNPANPPTLQEAIDGEPKFKQEMRENEDVRNLVETALELEGLYRNAGTHAAGVVIGDRPLVELSPLYKDPKSDIPATQFNMKWAEHNGLVKFDFLGLKTLTVIQRALKFVISEGKQLTEKWHTFDDEEAYKLLSSGETLGVFQLESTGMRDTLRKVKPDCIEDIIALISLYRPGPMKNIDTYVARKEGREEIDYLHDDLKPVLEETYGVIVYQEQVMRIAQILAGYSLGEADLLRRAMGKKKPEEMLKQKVRFLEGAAKKDVSKERAEFIFELVNEFAGYGFNKSHAAAYAVIAYQTAYLKAKHPVEFLAGSMSLDLTNTEKLAAFFQETKRLKIPVVTPDITLCNADFDVRDQKIYYALGAVKGVGKEAMLDVERARNEKPFEDLFDFAERVDPRQINKRVYQALSKCGGFDQLEKNRAKAFEASEMLAAMSNAANRDRNSNQNSLFGDEPPMRPKLPKAAPWSSEKILDYELSSVGFYLSGHPLDDILEGPARERIVLSSQMMELGRERAALEMIGVVKVRVEKPSMSGGGKFAYITLSDPSGEYELFVAPETLAETRDYFEVGSRVNVHVKVRRKDDELRFSVDGARPLDKAALGAPAKLCVRVGDLASMEQLAHVAVQLREVSSQTIGIIQVEIPLEDQRLITLELDGHYPMDYAAMSALKSVVGVERVTPVAA</sequence>
<dbReference type="InterPro" id="IPR004365">
    <property type="entry name" value="NA-bd_OB_tRNA"/>
</dbReference>
<dbReference type="Pfam" id="PF14579">
    <property type="entry name" value="HHH_6"/>
    <property type="match status" value="1"/>
</dbReference>
<dbReference type="InterPro" id="IPR029460">
    <property type="entry name" value="DNAPol_HHH"/>
</dbReference>
<dbReference type="Pfam" id="PF07733">
    <property type="entry name" value="DNA_pol3_alpha"/>
    <property type="match status" value="1"/>
</dbReference>
<dbReference type="InterPro" id="IPR040982">
    <property type="entry name" value="DNA_pol3_finger"/>
</dbReference>
<dbReference type="Gene3D" id="3.20.20.140">
    <property type="entry name" value="Metal-dependent hydrolases"/>
    <property type="match status" value="1"/>
</dbReference>
<dbReference type="InterPro" id="IPR016195">
    <property type="entry name" value="Pol/histidinol_Pase-like"/>
</dbReference>
<dbReference type="GO" id="GO:0003676">
    <property type="term" value="F:nucleic acid binding"/>
    <property type="evidence" value="ECO:0007669"/>
    <property type="project" value="InterPro"/>
</dbReference>
<evidence type="ECO:0000256" key="6">
    <source>
        <dbReference type="ARBA" id="ARBA00022679"/>
    </source>
</evidence>
<dbReference type="Proteomes" id="UP000002745">
    <property type="component" value="Chromosome"/>
</dbReference>
<gene>
    <name evidence="15" type="ordered locus">Hbal_1718</name>
</gene>
<evidence type="ECO:0000259" key="14">
    <source>
        <dbReference type="SMART" id="SM00481"/>
    </source>
</evidence>
<dbReference type="STRING" id="582402.Hbal_1718"/>
<evidence type="ECO:0000313" key="16">
    <source>
        <dbReference type="Proteomes" id="UP000002745"/>
    </source>
</evidence>
<comment type="function">
    <text evidence="10">DNA polymerase III is a complex, multichain enzyme responsible for most of the replicative synthesis in bacteria. This DNA polymerase also exhibits 3' to 5' exonuclease activity. The alpha chain is the DNA polymerase.</text>
</comment>
<proteinExistence type="inferred from homology"/>
<evidence type="ECO:0000256" key="9">
    <source>
        <dbReference type="ARBA" id="ARBA00022932"/>
    </source>
</evidence>
<dbReference type="GO" id="GO:0006260">
    <property type="term" value="P:DNA replication"/>
    <property type="evidence" value="ECO:0007669"/>
    <property type="project" value="UniProtKB-KW"/>
</dbReference>
<comment type="catalytic activity">
    <reaction evidence="12">
        <text>DNA(n) + a 2'-deoxyribonucleoside 5'-triphosphate = DNA(n+1) + diphosphate</text>
        <dbReference type="Rhea" id="RHEA:22508"/>
        <dbReference type="Rhea" id="RHEA-COMP:17339"/>
        <dbReference type="Rhea" id="RHEA-COMP:17340"/>
        <dbReference type="ChEBI" id="CHEBI:33019"/>
        <dbReference type="ChEBI" id="CHEBI:61560"/>
        <dbReference type="ChEBI" id="CHEBI:173112"/>
        <dbReference type="EC" id="2.7.7.7"/>
    </reaction>
</comment>
<evidence type="ECO:0000256" key="5">
    <source>
        <dbReference type="ARBA" id="ARBA00022490"/>
    </source>
</evidence>
<dbReference type="OrthoDB" id="9803237at2"/>
<dbReference type="Gene3D" id="1.10.150.870">
    <property type="match status" value="1"/>
</dbReference>
<evidence type="ECO:0000313" key="15">
    <source>
        <dbReference type="EMBL" id="ACT59406.1"/>
    </source>
</evidence>
<evidence type="ECO:0000256" key="3">
    <source>
        <dbReference type="ARBA" id="ARBA00012417"/>
    </source>
</evidence>
<name>C6XJW1_HIRBI</name>
<dbReference type="Pfam" id="PF02811">
    <property type="entry name" value="PHP"/>
    <property type="match status" value="1"/>
</dbReference>
<dbReference type="GO" id="GO:0005737">
    <property type="term" value="C:cytoplasm"/>
    <property type="evidence" value="ECO:0007669"/>
    <property type="project" value="UniProtKB-SubCell"/>
</dbReference>
<dbReference type="HOGENOM" id="CLU_001600_0_0_5"/>
<dbReference type="InterPro" id="IPR011708">
    <property type="entry name" value="DNA_pol3_alpha_NTPase_dom"/>
</dbReference>
<dbReference type="PANTHER" id="PTHR32294">
    <property type="entry name" value="DNA POLYMERASE III SUBUNIT ALPHA"/>
    <property type="match status" value="1"/>
</dbReference>
<evidence type="ECO:0000256" key="8">
    <source>
        <dbReference type="ARBA" id="ARBA00022705"/>
    </source>
</evidence>
<dbReference type="NCBIfam" id="TIGR00594">
    <property type="entry name" value="polc"/>
    <property type="match status" value="1"/>
</dbReference>
<comment type="similarity">
    <text evidence="2">Belongs to the DNA polymerase type-C family. DnaE subfamily.</text>
</comment>
<evidence type="ECO:0000256" key="1">
    <source>
        <dbReference type="ARBA" id="ARBA00004496"/>
    </source>
</evidence>
<dbReference type="InterPro" id="IPR003141">
    <property type="entry name" value="Pol/His_phosphatase_N"/>
</dbReference>
<dbReference type="CDD" id="cd07433">
    <property type="entry name" value="PHP_PolIIIA_DnaE1"/>
    <property type="match status" value="1"/>
</dbReference>
<comment type="subunit">
    <text evidence="11">DNA polymerase III contains a core (composed of alpha, epsilon and theta chains) that associates with a tau subunit. This core dimerizes to form the POLIII' complex. PolIII' associates with the gamma complex (composed of gamma, delta, delta', psi and chi chains) and with the beta chain to form the complete DNA polymerase III complex.</text>
</comment>
<dbReference type="InterPro" id="IPR041931">
    <property type="entry name" value="DNA_pol3_alpha_thumb_dom"/>
</dbReference>
<accession>C6XJW1</accession>
<dbReference type="CDD" id="cd04485">
    <property type="entry name" value="DnaE_OBF"/>
    <property type="match status" value="1"/>
</dbReference>
<dbReference type="EMBL" id="CP001678">
    <property type="protein sequence ID" value="ACT59406.1"/>
    <property type="molecule type" value="Genomic_DNA"/>
</dbReference>
<keyword evidence="7" id="KW-0548">Nucleotidyltransferase</keyword>
<comment type="subcellular location">
    <subcellularLocation>
        <location evidence="1">Cytoplasm</location>
    </subcellularLocation>
</comment>
<evidence type="ECO:0000256" key="12">
    <source>
        <dbReference type="ARBA" id="ARBA00049244"/>
    </source>
</evidence>